<evidence type="ECO:0000256" key="1">
    <source>
        <dbReference type="ARBA" id="ARBA00007874"/>
    </source>
</evidence>
<evidence type="ECO:0000256" key="3">
    <source>
        <dbReference type="ARBA" id="ARBA00022714"/>
    </source>
</evidence>
<dbReference type="EMBL" id="CDMY01000204">
    <property type="protein sequence ID" value="CEL94088.1"/>
    <property type="molecule type" value="Genomic_DNA"/>
</dbReference>
<keyword evidence="2" id="KW-0813">Transport</keyword>
<dbReference type="InterPro" id="IPR012675">
    <property type="entry name" value="Beta-grasp_dom_sf"/>
</dbReference>
<keyword evidence="7" id="KW-0411">Iron-sulfur</keyword>
<feature type="signal peptide" evidence="9">
    <location>
        <begin position="1"/>
        <end position="24"/>
    </location>
</feature>
<dbReference type="PROSITE" id="PS51085">
    <property type="entry name" value="2FE2S_FER_2"/>
    <property type="match status" value="1"/>
</dbReference>
<keyword evidence="5" id="KW-0249">Electron transport</keyword>
<dbReference type="CDD" id="cd00207">
    <property type="entry name" value="fer2"/>
    <property type="match status" value="1"/>
</dbReference>
<evidence type="ECO:0000256" key="7">
    <source>
        <dbReference type="ARBA" id="ARBA00023014"/>
    </source>
</evidence>
<feature type="domain" description="2Fe-2S ferredoxin-type" evidence="10">
    <location>
        <begin position="66"/>
        <end position="156"/>
    </location>
</feature>
<evidence type="ECO:0000259" key="10">
    <source>
        <dbReference type="PROSITE" id="PS51085"/>
    </source>
</evidence>
<dbReference type="STRING" id="1169540.A0A0G4EFE2"/>
<evidence type="ECO:0000256" key="5">
    <source>
        <dbReference type="ARBA" id="ARBA00022982"/>
    </source>
</evidence>
<evidence type="ECO:0000313" key="12">
    <source>
        <dbReference type="Proteomes" id="UP000041254"/>
    </source>
</evidence>
<evidence type="ECO:0000256" key="8">
    <source>
        <dbReference type="ARBA" id="ARBA00034078"/>
    </source>
</evidence>
<keyword evidence="6" id="KW-0408">Iron</keyword>
<dbReference type="Pfam" id="PF00111">
    <property type="entry name" value="Fer2"/>
    <property type="match status" value="1"/>
</dbReference>
<keyword evidence="3" id="KW-0001">2Fe-2S</keyword>
<dbReference type="InParanoid" id="A0A0G4EFE2"/>
<dbReference type="Gene3D" id="3.10.20.30">
    <property type="match status" value="1"/>
</dbReference>
<keyword evidence="12" id="KW-1185">Reference proteome</keyword>
<organism evidence="11 12">
    <name type="scientific">Vitrella brassicaformis (strain CCMP3155)</name>
    <dbReference type="NCBI Taxonomy" id="1169540"/>
    <lineage>
        <taxon>Eukaryota</taxon>
        <taxon>Sar</taxon>
        <taxon>Alveolata</taxon>
        <taxon>Colpodellida</taxon>
        <taxon>Vitrellaceae</taxon>
        <taxon>Vitrella</taxon>
    </lineage>
</organism>
<protein>
    <recommendedName>
        <fullName evidence="10">2Fe-2S ferredoxin-type domain-containing protein</fullName>
    </recommendedName>
</protein>
<dbReference type="VEuPathDB" id="CryptoDB:Vbra_4931"/>
<dbReference type="GO" id="GO:0051537">
    <property type="term" value="F:2 iron, 2 sulfur cluster binding"/>
    <property type="evidence" value="ECO:0007669"/>
    <property type="project" value="UniProtKB-KW"/>
</dbReference>
<dbReference type="SUPFAM" id="SSF54292">
    <property type="entry name" value="2Fe-2S ferredoxin-like"/>
    <property type="match status" value="1"/>
</dbReference>
<dbReference type="PANTHER" id="PTHR43112">
    <property type="entry name" value="FERREDOXIN"/>
    <property type="match status" value="1"/>
</dbReference>
<gene>
    <name evidence="11" type="ORF">Vbra_4931</name>
</gene>
<dbReference type="GO" id="GO:0009507">
    <property type="term" value="C:chloroplast"/>
    <property type="evidence" value="ECO:0007669"/>
    <property type="project" value="TreeGrafter"/>
</dbReference>
<comment type="cofactor">
    <cofactor evidence="8">
        <name>[2Fe-2S] cluster</name>
        <dbReference type="ChEBI" id="CHEBI:190135"/>
    </cofactor>
</comment>
<evidence type="ECO:0000313" key="11">
    <source>
        <dbReference type="EMBL" id="CEL94088.1"/>
    </source>
</evidence>
<comment type="similarity">
    <text evidence="1">Belongs to the 2Fe2S plant-type ferredoxin family.</text>
</comment>
<dbReference type="InterPro" id="IPR036010">
    <property type="entry name" value="2Fe-2S_ferredoxin-like_sf"/>
</dbReference>
<evidence type="ECO:0000256" key="2">
    <source>
        <dbReference type="ARBA" id="ARBA00022448"/>
    </source>
</evidence>
<dbReference type="GO" id="GO:0046872">
    <property type="term" value="F:metal ion binding"/>
    <property type="evidence" value="ECO:0007669"/>
    <property type="project" value="UniProtKB-KW"/>
</dbReference>
<keyword evidence="9" id="KW-0732">Signal</keyword>
<name>A0A0G4EFE2_VITBC</name>
<evidence type="ECO:0000256" key="6">
    <source>
        <dbReference type="ARBA" id="ARBA00023004"/>
    </source>
</evidence>
<dbReference type="PANTHER" id="PTHR43112:SF9">
    <property type="entry name" value="FERREDOXIN C 1, CHLOROPLASTIC"/>
    <property type="match status" value="1"/>
</dbReference>
<dbReference type="OrthoDB" id="1885901at2759"/>
<dbReference type="InterPro" id="IPR001041">
    <property type="entry name" value="2Fe-2S_ferredoxin-type"/>
</dbReference>
<sequence length="168" mass="18375">MQRLYRIPLLLLLILISTVALVESLGESLCFLCPSSAHLYLRRLRGDALSVAARRHRPSTQLMSSRIVKVSINGDTYDVTVNPGDSILEAAEEAGLELPHDCRLGTCLQCTAKVVSGSVDHGMGTLDDEVTEAGYTLACQATPLSDDVHIEIVEEDEVIDKQFANMYK</sequence>
<keyword evidence="4" id="KW-0479">Metal-binding</keyword>
<proteinExistence type="inferred from homology"/>
<dbReference type="Proteomes" id="UP000041254">
    <property type="component" value="Unassembled WGS sequence"/>
</dbReference>
<accession>A0A0G4EFE2</accession>
<evidence type="ECO:0000256" key="9">
    <source>
        <dbReference type="SAM" id="SignalP"/>
    </source>
</evidence>
<evidence type="ECO:0000256" key="4">
    <source>
        <dbReference type="ARBA" id="ARBA00022723"/>
    </source>
</evidence>
<dbReference type="AlphaFoldDB" id="A0A0G4EFE2"/>
<feature type="chain" id="PRO_5005187676" description="2Fe-2S ferredoxin-type domain-containing protein" evidence="9">
    <location>
        <begin position="25"/>
        <end position="168"/>
    </location>
</feature>
<reference evidence="11 12" key="1">
    <citation type="submission" date="2014-11" db="EMBL/GenBank/DDBJ databases">
        <authorList>
            <person name="Zhu J."/>
            <person name="Qi W."/>
            <person name="Song R."/>
        </authorList>
    </citation>
    <scope>NUCLEOTIDE SEQUENCE [LARGE SCALE GENOMIC DNA]</scope>
</reference>